<sequence>MQYLKLRQMEATLFNVVYNRKKRLLSNGTALVQIEAYLCFKKKYFSTNIYLIPDQWDNKHRKVKNHPNAMKLNRQIADFVAKLQGVELDRRNVGKPFTLDILSEYLKGRFTNSFTEFVRNEIEADCTSAQTTRTGQLTTFRTLRQFKKDITFDELTFELLSDFERFLFNKGLHTNTVNKYFRHIRKFVNLAINKDLFDLNRYPFRKFKAKSETTNRAYLSPEELQAMENIVLQPEFAHLQKTLDMFLFSCYTGLRFSDISALSKDKIRTIDGNVWIDTTMIKTTEPIRIPLYLLFDGKPIEILNRYTQPDRNYIFDDLTNQYVNRYLKKLASMAGIKKTVTFHTARHTQATFLLYKGVNITTVQKLLGHKKLQTTQIYSKVMDKTIINELSVVKFG</sequence>
<reference evidence="5" key="1">
    <citation type="submission" date="2019-03" db="EMBL/GenBank/DDBJ databases">
        <title>Single cell metagenomics reveals metabolic interactions within the superorganism composed of flagellate Streblomastix strix and complex community of Bacteroidetes bacteria on its surface.</title>
        <authorList>
            <person name="Treitli S.C."/>
            <person name="Kolisko M."/>
            <person name="Husnik F."/>
            <person name="Keeling P."/>
            <person name="Hampl V."/>
        </authorList>
    </citation>
    <scope>NUCLEOTIDE SEQUENCE</scope>
    <source>
        <strain evidence="5">STM</strain>
    </source>
</reference>
<dbReference type="Pfam" id="PF17293">
    <property type="entry name" value="Arm-DNA-bind_5"/>
    <property type="match status" value="1"/>
</dbReference>
<dbReference type="GO" id="GO:0015074">
    <property type="term" value="P:DNA integration"/>
    <property type="evidence" value="ECO:0007669"/>
    <property type="project" value="InterPro"/>
</dbReference>
<proteinExistence type="inferred from homology"/>
<dbReference type="InterPro" id="IPR050090">
    <property type="entry name" value="Tyrosine_recombinase_XerCD"/>
</dbReference>
<comment type="caution">
    <text evidence="5">The sequence shown here is derived from an EMBL/GenBank/DDBJ whole genome shotgun (WGS) entry which is preliminary data.</text>
</comment>
<evidence type="ECO:0000256" key="3">
    <source>
        <dbReference type="ARBA" id="ARBA00023172"/>
    </source>
</evidence>
<dbReference type="InterPro" id="IPR010998">
    <property type="entry name" value="Integrase_recombinase_N"/>
</dbReference>
<dbReference type="PANTHER" id="PTHR30349:SF64">
    <property type="entry name" value="PROPHAGE INTEGRASE INTD-RELATED"/>
    <property type="match status" value="1"/>
</dbReference>
<dbReference type="Gene3D" id="1.10.443.10">
    <property type="entry name" value="Intergrase catalytic core"/>
    <property type="match status" value="1"/>
</dbReference>
<dbReference type="InterPro" id="IPR011010">
    <property type="entry name" value="DNA_brk_join_enz"/>
</dbReference>
<dbReference type="Pfam" id="PF00589">
    <property type="entry name" value="Phage_integrase"/>
    <property type="match status" value="1"/>
</dbReference>
<feature type="domain" description="Tyr recombinase" evidence="4">
    <location>
        <begin position="214"/>
        <end position="391"/>
    </location>
</feature>
<dbReference type="GO" id="GO:0003677">
    <property type="term" value="F:DNA binding"/>
    <property type="evidence" value="ECO:0007669"/>
    <property type="project" value="UniProtKB-KW"/>
</dbReference>
<organism evidence="5">
    <name type="scientific">termite gut metagenome</name>
    <dbReference type="NCBI Taxonomy" id="433724"/>
    <lineage>
        <taxon>unclassified sequences</taxon>
        <taxon>metagenomes</taxon>
        <taxon>organismal metagenomes</taxon>
    </lineage>
</organism>
<dbReference type="Gene3D" id="1.10.150.130">
    <property type="match status" value="1"/>
</dbReference>
<dbReference type="CDD" id="cd01185">
    <property type="entry name" value="INTN1_C_like"/>
    <property type="match status" value="1"/>
</dbReference>
<evidence type="ECO:0000313" key="5">
    <source>
        <dbReference type="EMBL" id="KAA6335040.1"/>
    </source>
</evidence>
<dbReference type="SUPFAM" id="SSF56349">
    <property type="entry name" value="DNA breaking-rejoining enzymes"/>
    <property type="match status" value="1"/>
</dbReference>
<dbReference type="AlphaFoldDB" id="A0A5J4RPH6"/>
<gene>
    <name evidence="5" type="ORF">EZS27_016703</name>
</gene>
<dbReference type="InterPro" id="IPR025269">
    <property type="entry name" value="SAM-like_dom"/>
</dbReference>
<evidence type="ECO:0000259" key="4">
    <source>
        <dbReference type="PROSITE" id="PS51898"/>
    </source>
</evidence>
<protein>
    <submittedName>
        <fullName evidence="5">Tyrosine recombinase XerC</fullName>
    </submittedName>
</protein>
<comment type="similarity">
    <text evidence="1">Belongs to the 'phage' integrase family.</text>
</comment>
<dbReference type="InterPro" id="IPR002104">
    <property type="entry name" value="Integrase_catalytic"/>
</dbReference>
<dbReference type="InterPro" id="IPR013762">
    <property type="entry name" value="Integrase-like_cat_sf"/>
</dbReference>
<accession>A0A5J4RPH6</accession>
<name>A0A5J4RPH6_9ZZZZ</name>
<dbReference type="EMBL" id="SNRY01000935">
    <property type="protein sequence ID" value="KAA6335040.1"/>
    <property type="molecule type" value="Genomic_DNA"/>
</dbReference>
<dbReference type="PROSITE" id="PS51898">
    <property type="entry name" value="TYR_RECOMBINASE"/>
    <property type="match status" value="1"/>
</dbReference>
<keyword evidence="2" id="KW-0238">DNA-binding</keyword>
<dbReference type="PANTHER" id="PTHR30349">
    <property type="entry name" value="PHAGE INTEGRASE-RELATED"/>
    <property type="match status" value="1"/>
</dbReference>
<dbReference type="GO" id="GO:0006310">
    <property type="term" value="P:DNA recombination"/>
    <property type="evidence" value="ECO:0007669"/>
    <property type="project" value="UniProtKB-KW"/>
</dbReference>
<evidence type="ECO:0000256" key="1">
    <source>
        <dbReference type="ARBA" id="ARBA00008857"/>
    </source>
</evidence>
<dbReference type="InterPro" id="IPR035386">
    <property type="entry name" value="Arm-DNA-bind_5"/>
</dbReference>
<evidence type="ECO:0000256" key="2">
    <source>
        <dbReference type="ARBA" id="ARBA00023125"/>
    </source>
</evidence>
<dbReference type="Pfam" id="PF13102">
    <property type="entry name" value="Phage_int_SAM_5"/>
    <property type="match status" value="1"/>
</dbReference>
<keyword evidence="3" id="KW-0233">DNA recombination</keyword>